<dbReference type="GO" id="GO:0004347">
    <property type="term" value="F:glucose-6-phosphate isomerase activity"/>
    <property type="evidence" value="ECO:0007669"/>
    <property type="project" value="InterPro"/>
</dbReference>
<evidence type="ECO:0000256" key="1">
    <source>
        <dbReference type="ARBA" id="ARBA00010523"/>
    </source>
</evidence>
<dbReference type="RefSeq" id="WP_225271704.1">
    <property type="nucleotide sequence ID" value="NZ_CP084058.1"/>
</dbReference>
<dbReference type="GO" id="GO:0097367">
    <property type="term" value="F:carbohydrate derivative binding"/>
    <property type="evidence" value="ECO:0007669"/>
    <property type="project" value="InterPro"/>
</dbReference>
<dbReference type="InterPro" id="IPR046348">
    <property type="entry name" value="SIS_dom_sf"/>
</dbReference>
<evidence type="ECO:0000313" key="5">
    <source>
        <dbReference type="EMBL" id="SBO92438.1"/>
    </source>
</evidence>
<dbReference type="InterPro" id="IPR019490">
    <property type="entry name" value="Glu6P/Mann6P_isomerase_C"/>
</dbReference>
<evidence type="ECO:0000256" key="2">
    <source>
        <dbReference type="ARBA" id="ARBA00023235"/>
    </source>
</evidence>
<evidence type="ECO:0000256" key="3">
    <source>
        <dbReference type="SAM" id="MobiDB-lite"/>
    </source>
</evidence>
<dbReference type="Pfam" id="PF10432">
    <property type="entry name" value="bact-PGI_C"/>
    <property type="match status" value="1"/>
</dbReference>
<feature type="compositionally biased region" description="Basic and acidic residues" evidence="3">
    <location>
        <begin position="1"/>
        <end position="16"/>
    </location>
</feature>
<dbReference type="GO" id="GO:0005975">
    <property type="term" value="P:carbohydrate metabolic process"/>
    <property type="evidence" value="ECO:0007669"/>
    <property type="project" value="InterPro"/>
</dbReference>
<dbReference type="InterPro" id="IPR001347">
    <property type="entry name" value="SIS_dom"/>
</dbReference>
<dbReference type="Gene3D" id="3.40.50.10490">
    <property type="entry name" value="Glucose-6-phosphate isomerase like protein, domain 1"/>
    <property type="match status" value="2"/>
</dbReference>
<protein>
    <submittedName>
        <fullName evidence="5">Putative regulator of the mannose operon, ManO</fullName>
    </submittedName>
</protein>
<accession>A0A1M4E0W8</accession>
<evidence type="ECO:0000259" key="4">
    <source>
        <dbReference type="PROSITE" id="PS51464"/>
    </source>
</evidence>
<dbReference type="GO" id="GO:0004476">
    <property type="term" value="F:mannose-6-phosphate isomerase activity"/>
    <property type="evidence" value="ECO:0007669"/>
    <property type="project" value="InterPro"/>
</dbReference>
<dbReference type="AlphaFoldDB" id="A0A1M4E0W8"/>
<feature type="domain" description="SIS" evidence="4">
    <location>
        <begin position="44"/>
        <end position="184"/>
    </location>
</feature>
<organism evidence="5">
    <name type="scientific">Nonomuraea gerenzanensis</name>
    <dbReference type="NCBI Taxonomy" id="93944"/>
    <lineage>
        <taxon>Bacteria</taxon>
        <taxon>Bacillati</taxon>
        <taxon>Actinomycetota</taxon>
        <taxon>Actinomycetes</taxon>
        <taxon>Streptosporangiales</taxon>
        <taxon>Streptosporangiaceae</taxon>
        <taxon>Nonomuraea</taxon>
    </lineage>
</organism>
<feature type="region of interest" description="Disordered" evidence="3">
    <location>
        <begin position="1"/>
        <end position="21"/>
    </location>
</feature>
<sequence length="368" mass="38480">MTWEPERLDDQRHLGEGDPGGMLPAVAASAAHVRTGYRSAVEARVDRLADGGRPRAIVVAGMGASGVAGDILAAVVGNGAPLPIVTLRSYQLPGWVGATDLVVAVSGSGETEETLAVATQAVRRGCTLLGVGAPGSPLEAIATQASAVYVPVPVTGQSRANLWLLAMPPIVAAAALRLVSVDADLVERVARLLEDLAHRCRPSSESFINPGKSLAMDLAESVPVIWGSSQVAAVAAYRLGCQLGANAKYPAIHGELPEAGHHQVAALDGPMAERDIFADTASRTLRLVILRDAEEHPQVTRRREASLRLARERDVPVTELAAEGVHPLERLASLIGIGDFASTYLALGYDIDPTPVSAITEVKARISP</sequence>
<reference evidence="5" key="1">
    <citation type="submission" date="2016-04" db="EMBL/GenBank/DDBJ databases">
        <authorList>
            <person name="Evans L.H."/>
            <person name="Alamgir A."/>
            <person name="Owens N."/>
            <person name="Weber N.D."/>
            <person name="Virtaneva K."/>
            <person name="Barbian K."/>
            <person name="Babar A."/>
            <person name="Rosenke K."/>
        </authorList>
    </citation>
    <scope>NUCLEOTIDE SEQUENCE</scope>
    <source>
        <strain evidence="5">Nono1</strain>
    </source>
</reference>
<dbReference type="CDD" id="cd05637">
    <property type="entry name" value="SIS_PGI_PMI_2"/>
    <property type="match status" value="1"/>
</dbReference>
<proteinExistence type="inferred from homology"/>
<name>A0A1M4E0W8_9ACTN</name>
<comment type="similarity">
    <text evidence="1">Belongs to the PGI/PMI family.</text>
</comment>
<keyword evidence="2" id="KW-0413">Isomerase</keyword>
<dbReference type="PROSITE" id="PS51464">
    <property type="entry name" value="SIS"/>
    <property type="match status" value="1"/>
</dbReference>
<dbReference type="GO" id="GO:1901135">
    <property type="term" value="P:carbohydrate derivative metabolic process"/>
    <property type="evidence" value="ECO:0007669"/>
    <property type="project" value="InterPro"/>
</dbReference>
<dbReference type="SUPFAM" id="SSF53697">
    <property type="entry name" value="SIS domain"/>
    <property type="match status" value="1"/>
</dbReference>
<gene>
    <name evidence="5" type="ORF">BN4615_P1952</name>
</gene>
<dbReference type="EMBL" id="LT559118">
    <property type="protein sequence ID" value="SBO92438.1"/>
    <property type="molecule type" value="Genomic_DNA"/>
</dbReference>